<dbReference type="InterPro" id="IPR042119">
    <property type="entry name" value="QueA_dom2"/>
</dbReference>
<dbReference type="NCBIfam" id="NF001140">
    <property type="entry name" value="PRK00147.1"/>
    <property type="match status" value="1"/>
</dbReference>
<dbReference type="SUPFAM" id="SSF111337">
    <property type="entry name" value="QueA-like"/>
    <property type="match status" value="1"/>
</dbReference>
<evidence type="ECO:0000256" key="5">
    <source>
        <dbReference type="ARBA" id="ARBA00022679"/>
    </source>
</evidence>
<keyword evidence="4 13" id="KW-0963">Cytoplasm</keyword>
<feature type="compositionally biased region" description="Low complexity" evidence="14">
    <location>
        <begin position="9"/>
        <end position="18"/>
    </location>
</feature>
<keyword evidence="7 13" id="KW-0671">Queuosine biosynthesis</keyword>
<comment type="pathway">
    <text evidence="2 13">tRNA modification; tRNA-queuosine biosynthesis.</text>
</comment>
<dbReference type="GO" id="GO:0008616">
    <property type="term" value="P:tRNA queuosine(34) biosynthetic process"/>
    <property type="evidence" value="ECO:0007669"/>
    <property type="project" value="UniProtKB-UniRule"/>
</dbReference>
<evidence type="ECO:0000256" key="10">
    <source>
        <dbReference type="ARBA" id="ARBA00066503"/>
    </source>
</evidence>
<dbReference type="Gene3D" id="2.40.10.240">
    <property type="entry name" value="QueA-like"/>
    <property type="match status" value="1"/>
</dbReference>
<keyword evidence="16" id="KW-1185">Reference proteome</keyword>
<evidence type="ECO:0000256" key="12">
    <source>
        <dbReference type="ARBA" id="ARBA00076160"/>
    </source>
</evidence>
<comment type="catalytic activity">
    <reaction evidence="8 13">
        <text>7-aminomethyl-7-carbaguanosine(34) in tRNA + S-adenosyl-L-methionine = epoxyqueuosine(34) in tRNA + adenine + L-methionine + 2 H(+)</text>
        <dbReference type="Rhea" id="RHEA:32155"/>
        <dbReference type="Rhea" id="RHEA-COMP:10342"/>
        <dbReference type="Rhea" id="RHEA-COMP:18582"/>
        <dbReference type="ChEBI" id="CHEBI:15378"/>
        <dbReference type="ChEBI" id="CHEBI:16708"/>
        <dbReference type="ChEBI" id="CHEBI:57844"/>
        <dbReference type="ChEBI" id="CHEBI:59789"/>
        <dbReference type="ChEBI" id="CHEBI:82833"/>
        <dbReference type="ChEBI" id="CHEBI:194443"/>
        <dbReference type="EC" id="2.4.99.17"/>
    </reaction>
</comment>
<dbReference type="Pfam" id="PF02547">
    <property type="entry name" value="Queuosine_synth"/>
    <property type="match status" value="1"/>
</dbReference>
<dbReference type="EMBL" id="CADIKW010000005">
    <property type="protein sequence ID" value="CAB3868937.1"/>
    <property type="molecule type" value="Genomic_DNA"/>
</dbReference>
<evidence type="ECO:0000256" key="8">
    <source>
        <dbReference type="ARBA" id="ARBA00052751"/>
    </source>
</evidence>
<keyword evidence="6 13" id="KW-0949">S-adenosyl-L-methionine</keyword>
<evidence type="ECO:0000256" key="9">
    <source>
        <dbReference type="ARBA" id="ARBA00061210"/>
    </source>
</evidence>
<evidence type="ECO:0000256" key="4">
    <source>
        <dbReference type="ARBA" id="ARBA00022490"/>
    </source>
</evidence>
<proteinExistence type="inferred from homology"/>
<evidence type="ECO:0000256" key="2">
    <source>
        <dbReference type="ARBA" id="ARBA00004691"/>
    </source>
</evidence>
<evidence type="ECO:0000256" key="6">
    <source>
        <dbReference type="ARBA" id="ARBA00022691"/>
    </source>
</evidence>
<evidence type="ECO:0000256" key="1">
    <source>
        <dbReference type="ARBA" id="ARBA00004496"/>
    </source>
</evidence>
<dbReference type="EC" id="2.4.99.17" evidence="10 13"/>
<dbReference type="InterPro" id="IPR036100">
    <property type="entry name" value="QueA_sf"/>
</dbReference>
<dbReference type="GO" id="GO:0051075">
    <property type="term" value="F:S-adenosylmethionine:tRNA ribosyltransferase-isomerase activity"/>
    <property type="evidence" value="ECO:0007669"/>
    <property type="project" value="UniProtKB-EC"/>
</dbReference>
<evidence type="ECO:0000313" key="15">
    <source>
        <dbReference type="EMBL" id="CAB3868937.1"/>
    </source>
</evidence>
<dbReference type="InterPro" id="IPR042118">
    <property type="entry name" value="QueA_dom1"/>
</dbReference>
<evidence type="ECO:0000256" key="11">
    <source>
        <dbReference type="ARBA" id="ARBA00069325"/>
    </source>
</evidence>
<feature type="region of interest" description="Disordered" evidence="14">
    <location>
        <begin position="1"/>
        <end position="21"/>
    </location>
</feature>
<protein>
    <recommendedName>
        <fullName evidence="11 13">S-adenosylmethionine:tRNA ribosyltransferase-isomerase</fullName>
        <ecNumber evidence="10 13">2.4.99.17</ecNumber>
    </recommendedName>
    <alternativeName>
        <fullName evidence="12 13">Queuosine biosynthesis protein QueA</fullName>
    </alternativeName>
</protein>
<dbReference type="NCBIfam" id="TIGR00113">
    <property type="entry name" value="queA"/>
    <property type="match status" value="1"/>
</dbReference>
<evidence type="ECO:0000313" key="16">
    <source>
        <dbReference type="Proteomes" id="UP000494272"/>
    </source>
</evidence>
<accession>A0A6S7CX98</accession>
<comment type="similarity">
    <text evidence="9 13">Belongs to the QueA family.</text>
</comment>
<dbReference type="Gene3D" id="3.40.1780.10">
    <property type="entry name" value="QueA-like"/>
    <property type="match status" value="1"/>
</dbReference>
<gene>
    <name evidence="13 15" type="primary">queA</name>
    <name evidence="15" type="ORF">LMG26841_02842</name>
</gene>
<dbReference type="Proteomes" id="UP000494272">
    <property type="component" value="Unassembled WGS sequence"/>
</dbReference>
<sequence>MPPPHPAARRPAQAAPAPDTDTRVQALTVSDFDYELPPELIAQTPAAQRTGSRLLHLDGASQLHDRQFADLEKLLRPGDLLVFNDTRVIKARLAGHKITGGKVEVLVERITDTDRALAHVRASKSPGAGMVLRLADAFDATVLGREGELFDIRFPGPVLELLDAHGATPLPPYITHAADAGDDDRYQTVYAREPGAVAAPTAGLHFDQPTLDRLAALGVERAFVTLHVGAGTFQPVRVDNLADHVMHAEWFTVPQATVDAIAATRARGGRVIAVGTTSVRALESAAAQTEGRTAPGLPLAAAQGDTRLFITPGYQYRVIDALVTNFHLPQSTLLMLVSALAGVEPIRRAYAHAVAQRYRFFSYGDAMFIESPAP</sequence>
<dbReference type="PANTHER" id="PTHR30307:SF0">
    <property type="entry name" value="S-ADENOSYLMETHIONINE:TRNA RIBOSYLTRANSFERASE-ISOMERASE"/>
    <property type="match status" value="1"/>
</dbReference>
<dbReference type="UniPathway" id="UPA00392"/>
<reference evidence="15 16" key="1">
    <citation type="submission" date="2020-04" db="EMBL/GenBank/DDBJ databases">
        <authorList>
            <person name="De Canck E."/>
        </authorList>
    </citation>
    <scope>NUCLEOTIDE SEQUENCE [LARGE SCALE GENOMIC DNA]</scope>
    <source>
        <strain evidence="15 16">LMG 26841</strain>
    </source>
</reference>
<evidence type="ECO:0000256" key="13">
    <source>
        <dbReference type="HAMAP-Rule" id="MF_00113"/>
    </source>
</evidence>
<name>A0A6S7CX98_9BURK</name>
<organism evidence="15 16">
    <name type="scientific">Achromobacter dolens</name>
    <dbReference type="NCBI Taxonomy" id="1287738"/>
    <lineage>
        <taxon>Bacteria</taxon>
        <taxon>Pseudomonadati</taxon>
        <taxon>Pseudomonadota</taxon>
        <taxon>Betaproteobacteria</taxon>
        <taxon>Burkholderiales</taxon>
        <taxon>Alcaligenaceae</taxon>
        <taxon>Achromobacter</taxon>
    </lineage>
</organism>
<comment type="subcellular location">
    <subcellularLocation>
        <location evidence="1 13">Cytoplasm</location>
    </subcellularLocation>
</comment>
<keyword evidence="5 13" id="KW-0808">Transferase</keyword>
<evidence type="ECO:0000256" key="3">
    <source>
        <dbReference type="ARBA" id="ARBA00011245"/>
    </source>
</evidence>
<keyword evidence="15" id="KW-0413">Isomerase</keyword>
<dbReference type="AlphaFoldDB" id="A0A6S7CX98"/>
<dbReference type="GO" id="GO:0005737">
    <property type="term" value="C:cytoplasm"/>
    <property type="evidence" value="ECO:0007669"/>
    <property type="project" value="UniProtKB-SubCell"/>
</dbReference>
<dbReference type="InterPro" id="IPR003699">
    <property type="entry name" value="QueA"/>
</dbReference>
<evidence type="ECO:0000256" key="14">
    <source>
        <dbReference type="SAM" id="MobiDB-lite"/>
    </source>
</evidence>
<comment type="function">
    <text evidence="13">Transfers and isomerizes the ribose moiety from AdoMet to the 7-aminomethyl group of 7-deazaguanine (preQ1-tRNA) to give epoxyqueuosine (oQ-tRNA).</text>
</comment>
<dbReference type="HAMAP" id="MF_00113">
    <property type="entry name" value="QueA"/>
    <property type="match status" value="1"/>
</dbReference>
<dbReference type="FunFam" id="3.40.1780.10:FF:000001">
    <property type="entry name" value="S-adenosylmethionine:tRNA ribosyltransferase-isomerase"/>
    <property type="match status" value="1"/>
</dbReference>
<comment type="subunit">
    <text evidence="3 13">Monomer.</text>
</comment>
<keyword evidence="15" id="KW-0328">Glycosyltransferase</keyword>
<dbReference type="PANTHER" id="PTHR30307">
    <property type="entry name" value="S-ADENOSYLMETHIONINE:TRNA RIBOSYLTRANSFERASE-ISOMERASE"/>
    <property type="match status" value="1"/>
</dbReference>
<evidence type="ECO:0000256" key="7">
    <source>
        <dbReference type="ARBA" id="ARBA00022785"/>
    </source>
</evidence>